<evidence type="ECO:0000313" key="2">
    <source>
        <dbReference type="Proteomes" id="UP000307440"/>
    </source>
</evidence>
<accession>A0A5C3KMX6</accession>
<proteinExistence type="predicted"/>
<reference evidence="1 2" key="1">
    <citation type="journal article" date="2019" name="Nat. Ecol. Evol.">
        <title>Megaphylogeny resolves global patterns of mushroom evolution.</title>
        <authorList>
            <person name="Varga T."/>
            <person name="Krizsan K."/>
            <person name="Foldi C."/>
            <person name="Dima B."/>
            <person name="Sanchez-Garcia M."/>
            <person name="Sanchez-Ramirez S."/>
            <person name="Szollosi G.J."/>
            <person name="Szarkandi J.G."/>
            <person name="Papp V."/>
            <person name="Albert L."/>
            <person name="Andreopoulos W."/>
            <person name="Angelini C."/>
            <person name="Antonin V."/>
            <person name="Barry K.W."/>
            <person name="Bougher N.L."/>
            <person name="Buchanan P."/>
            <person name="Buyck B."/>
            <person name="Bense V."/>
            <person name="Catcheside P."/>
            <person name="Chovatia M."/>
            <person name="Cooper J."/>
            <person name="Damon W."/>
            <person name="Desjardin D."/>
            <person name="Finy P."/>
            <person name="Geml J."/>
            <person name="Haridas S."/>
            <person name="Hughes K."/>
            <person name="Justo A."/>
            <person name="Karasinski D."/>
            <person name="Kautmanova I."/>
            <person name="Kiss B."/>
            <person name="Kocsube S."/>
            <person name="Kotiranta H."/>
            <person name="LaButti K.M."/>
            <person name="Lechner B.E."/>
            <person name="Liimatainen K."/>
            <person name="Lipzen A."/>
            <person name="Lukacs Z."/>
            <person name="Mihaltcheva S."/>
            <person name="Morgado L.N."/>
            <person name="Niskanen T."/>
            <person name="Noordeloos M.E."/>
            <person name="Ohm R.A."/>
            <person name="Ortiz-Santana B."/>
            <person name="Ovrebo C."/>
            <person name="Racz N."/>
            <person name="Riley R."/>
            <person name="Savchenko A."/>
            <person name="Shiryaev A."/>
            <person name="Soop K."/>
            <person name="Spirin V."/>
            <person name="Szebenyi C."/>
            <person name="Tomsovsky M."/>
            <person name="Tulloss R.E."/>
            <person name="Uehling J."/>
            <person name="Grigoriev I.V."/>
            <person name="Vagvolgyi C."/>
            <person name="Papp T."/>
            <person name="Martin F.M."/>
            <person name="Miettinen O."/>
            <person name="Hibbett D.S."/>
            <person name="Nagy L.G."/>
        </authorList>
    </citation>
    <scope>NUCLEOTIDE SEQUENCE [LARGE SCALE GENOMIC DNA]</scope>
    <source>
        <strain evidence="1 2">CBS 121175</strain>
    </source>
</reference>
<keyword evidence="2" id="KW-1185">Reference proteome</keyword>
<dbReference type="Proteomes" id="UP000307440">
    <property type="component" value="Unassembled WGS sequence"/>
</dbReference>
<gene>
    <name evidence="1" type="ORF">FA15DRAFT_658170</name>
</gene>
<protein>
    <submittedName>
        <fullName evidence="1">Uncharacterized protein</fullName>
    </submittedName>
</protein>
<sequence length="240" mass="26827">MAPGAWVGLLLQGLEDRGSSPRCEDDKDKDRLERIKRKDCLCRVPSRQGLSMQGKAFVDACRSRWILTGGPTINTSNFKSSAPSQGDSSFPDHYNLARSHAQFCTEKFYSGIVVVLRICTVTPPLNWNCAVRPAAIWRLAFGERARAGLSLIVPERELLPACRSSTPHKREPGLRVVMGIAFVSHQRCHKTWALGRTSRGHLERNIPVGESTYVRIVELELVSFAHDRSDGSWRAIQAEM</sequence>
<evidence type="ECO:0000313" key="1">
    <source>
        <dbReference type="EMBL" id="TFK21612.1"/>
    </source>
</evidence>
<dbReference type="EMBL" id="ML210263">
    <property type="protein sequence ID" value="TFK21612.1"/>
    <property type="molecule type" value="Genomic_DNA"/>
</dbReference>
<name>A0A5C3KMX6_COPMA</name>
<dbReference type="AlphaFoldDB" id="A0A5C3KMX6"/>
<organism evidence="1 2">
    <name type="scientific">Coprinopsis marcescibilis</name>
    <name type="common">Agaric fungus</name>
    <name type="synonym">Psathyrella marcescibilis</name>
    <dbReference type="NCBI Taxonomy" id="230819"/>
    <lineage>
        <taxon>Eukaryota</taxon>
        <taxon>Fungi</taxon>
        <taxon>Dikarya</taxon>
        <taxon>Basidiomycota</taxon>
        <taxon>Agaricomycotina</taxon>
        <taxon>Agaricomycetes</taxon>
        <taxon>Agaricomycetidae</taxon>
        <taxon>Agaricales</taxon>
        <taxon>Agaricineae</taxon>
        <taxon>Psathyrellaceae</taxon>
        <taxon>Coprinopsis</taxon>
    </lineage>
</organism>